<name>A0ACC1M4Q6_9FUNG</name>
<dbReference type="Proteomes" id="UP001139981">
    <property type="component" value="Unassembled WGS sequence"/>
</dbReference>
<evidence type="ECO:0000313" key="1">
    <source>
        <dbReference type="EMBL" id="KAJ2894359.1"/>
    </source>
</evidence>
<accession>A0ACC1M4Q6</accession>
<proteinExistence type="predicted"/>
<protein>
    <submittedName>
        <fullName evidence="1">Uncharacterized protein</fullName>
    </submittedName>
</protein>
<reference evidence="1" key="1">
    <citation type="submission" date="2022-07" db="EMBL/GenBank/DDBJ databases">
        <title>Phylogenomic reconstructions and comparative analyses of Kickxellomycotina fungi.</title>
        <authorList>
            <person name="Reynolds N.K."/>
            <person name="Stajich J.E."/>
            <person name="Barry K."/>
            <person name="Grigoriev I.V."/>
            <person name="Crous P."/>
            <person name="Smith M.E."/>
        </authorList>
    </citation>
    <scope>NUCLEOTIDE SEQUENCE</scope>
    <source>
        <strain evidence="1">CBS 190363</strain>
    </source>
</reference>
<sequence>MFLTLPTELSQPAVAQGPYLFQPEPAPLSPPGYDSDSSYDSGDESSSDYNSAAGGGCDPDDASDVLYVESASGIGLIAISFCDGHIEVFADLEPIIGRWAESSSHAMQARELPVLATLASVDLSVQPLTSGGGDAAPALAAKHQSKSGRAGTVTLLADTLSPTVFYALHLHGVHRVDMGKWARLLDKAVGLASDAGRSAALEQLLFALDGRHYSGAVSDGRGALARSCVLCIVHTNPCASQPAIPVVGAVVIDDIYLSYSLLALVAPCQLVGVSLPLFSDPAGNDREDEAAEGAVITNEDEGNSDGQSSQPRRIDLSWKAKDVVYVPRLPKDGYDVPAILSTDGAAASQQPRFVMGGAGRSSGTGKHTEENLKLLGQVVGQLRGQLAAVVAAHSDMRTRLDLQIQEHRRQHDKLTAISNGFSQHFEQLNVSGERVKMLNHNRSALSARCDNILRMLLSYYQPKLSSAEREFASDLKEKHLNLDKPDGYRQRVEDLQKRVKQMQEAAELQARVREDMAKKKAQSPQLQQPDEDPISQLSIKIHIEQSRIREAADLISELGARLNGIELKSGDDTA</sequence>
<gene>
    <name evidence="1" type="ORF">IWW38_002602</name>
</gene>
<comment type="caution">
    <text evidence="1">The sequence shown here is derived from an EMBL/GenBank/DDBJ whole genome shotgun (WGS) entry which is preliminary data.</text>
</comment>
<dbReference type="EMBL" id="JANBVB010000421">
    <property type="protein sequence ID" value="KAJ2894359.1"/>
    <property type="molecule type" value="Genomic_DNA"/>
</dbReference>
<evidence type="ECO:0000313" key="2">
    <source>
        <dbReference type="Proteomes" id="UP001139981"/>
    </source>
</evidence>
<keyword evidence="2" id="KW-1185">Reference proteome</keyword>
<organism evidence="1 2">
    <name type="scientific">Coemansia aciculifera</name>
    <dbReference type="NCBI Taxonomy" id="417176"/>
    <lineage>
        <taxon>Eukaryota</taxon>
        <taxon>Fungi</taxon>
        <taxon>Fungi incertae sedis</taxon>
        <taxon>Zoopagomycota</taxon>
        <taxon>Kickxellomycotina</taxon>
        <taxon>Kickxellomycetes</taxon>
        <taxon>Kickxellales</taxon>
        <taxon>Kickxellaceae</taxon>
        <taxon>Coemansia</taxon>
    </lineage>
</organism>